<evidence type="ECO:0000256" key="2">
    <source>
        <dbReference type="ARBA" id="ARBA00007422"/>
    </source>
</evidence>
<dbReference type="EC" id="5.3.1.1" evidence="3 9"/>
<evidence type="ECO:0000256" key="5">
    <source>
        <dbReference type="ARBA" id="ARBA00022432"/>
    </source>
</evidence>
<evidence type="ECO:0000313" key="11">
    <source>
        <dbReference type="EMBL" id="BDE07707.1"/>
    </source>
</evidence>
<dbReference type="GO" id="GO:0004807">
    <property type="term" value="F:triose-phosphate isomerase activity"/>
    <property type="evidence" value="ECO:0007669"/>
    <property type="project" value="UniProtKB-UniRule"/>
</dbReference>
<dbReference type="PANTHER" id="PTHR21139">
    <property type="entry name" value="TRIOSEPHOSPHATE ISOMERASE"/>
    <property type="match status" value="1"/>
</dbReference>
<name>A0AAN2CBF6_UNVUL</name>
<comment type="catalytic activity">
    <reaction evidence="9 10">
        <text>D-glyceraldehyde 3-phosphate = dihydroxyacetone phosphate</text>
        <dbReference type="Rhea" id="RHEA:18585"/>
        <dbReference type="ChEBI" id="CHEBI:57642"/>
        <dbReference type="ChEBI" id="CHEBI:59776"/>
        <dbReference type="EC" id="5.3.1.1"/>
    </reaction>
</comment>
<keyword evidence="5 9" id="KW-0312">Gluconeogenesis</keyword>
<dbReference type="Gene3D" id="3.20.20.70">
    <property type="entry name" value="Aldolase class I"/>
    <property type="match status" value="1"/>
</dbReference>
<reference evidence="11 12" key="1">
    <citation type="journal article" date="2022" name="ISME Commun">
        <title>Vulcanimicrobium alpinus gen. nov. sp. nov., the first cultivated representative of the candidate phylum 'Eremiobacterota', is a metabolically versatile aerobic anoxygenic phototroph.</title>
        <authorList>
            <person name="Yabe S."/>
            <person name="Muto K."/>
            <person name="Abe K."/>
            <person name="Yokota A."/>
            <person name="Staudigel H."/>
            <person name="Tebo B.M."/>
        </authorList>
    </citation>
    <scope>NUCLEOTIDE SEQUENCE [LARGE SCALE GENOMIC DNA]</scope>
    <source>
        <strain evidence="11 12">WC8-2</strain>
    </source>
</reference>
<dbReference type="InterPro" id="IPR013785">
    <property type="entry name" value="Aldolase_TIM"/>
</dbReference>
<dbReference type="Pfam" id="PF00121">
    <property type="entry name" value="TIM"/>
    <property type="match status" value="1"/>
</dbReference>
<gene>
    <name evidence="9 11" type="primary">tpiA</name>
    <name evidence="11" type="ORF">WPS_29830</name>
</gene>
<dbReference type="SUPFAM" id="SSF51351">
    <property type="entry name" value="Triosephosphate isomerase (TIM)"/>
    <property type="match status" value="1"/>
</dbReference>
<dbReference type="KEGG" id="vab:WPS_29830"/>
<dbReference type="PANTHER" id="PTHR21139:SF42">
    <property type="entry name" value="TRIOSEPHOSPHATE ISOMERASE"/>
    <property type="match status" value="1"/>
</dbReference>
<dbReference type="RefSeq" id="WP_317995283.1">
    <property type="nucleotide sequence ID" value="NZ_AP025523.1"/>
</dbReference>
<evidence type="ECO:0000256" key="9">
    <source>
        <dbReference type="HAMAP-Rule" id="MF_00147"/>
    </source>
</evidence>
<dbReference type="InterPro" id="IPR035990">
    <property type="entry name" value="TIM_sf"/>
</dbReference>
<comment type="pathway">
    <text evidence="1 9 10">Carbohydrate degradation; glycolysis; D-glyceraldehyde 3-phosphate from glycerone phosphate: step 1/1.</text>
</comment>
<dbReference type="NCBIfam" id="TIGR00419">
    <property type="entry name" value="tim"/>
    <property type="match status" value="1"/>
</dbReference>
<dbReference type="InterPro" id="IPR022896">
    <property type="entry name" value="TrioseP_Isoase_bac/euk"/>
</dbReference>
<keyword evidence="6 9" id="KW-0963">Cytoplasm</keyword>
<feature type="active site" description="Proton acceptor" evidence="9">
    <location>
        <position position="170"/>
    </location>
</feature>
<comment type="function">
    <text evidence="9">Involved in the gluconeogenesis. Catalyzes stereospecifically the conversion of dihydroxyacetone phosphate (DHAP) to D-glyceraldehyde-3-phosphate (G3P).</text>
</comment>
<dbReference type="AlphaFoldDB" id="A0AAN2CBF6"/>
<dbReference type="PROSITE" id="PS00171">
    <property type="entry name" value="TIM_1"/>
    <property type="match status" value="1"/>
</dbReference>
<evidence type="ECO:0000256" key="6">
    <source>
        <dbReference type="ARBA" id="ARBA00022490"/>
    </source>
</evidence>
<dbReference type="GO" id="GO:0046166">
    <property type="term" value="P:glyceraldehyde-3-phosphate biosynthetic process"/>
    <property type="evidence" value="ECO:0007669"/>
    <property type="project" value="TreeGrafter"/>
</dbReference>
<keyword evidence="7 9" id="KW-0324">Glycolysis</keyword>
<dbReference type="PROSITE" id="PS51440">
    <property type="entry name" value="TIM_2"/>
    <property type="match status" value="1"/>
</dbReference>
<feature type="binding site" evidence="9">
    <location>
        <begin position="231"/>
        <end position="232"/>
    </location>
    <ligand>
        <name>substrate</name>
    </ligand>
</feature>
<dbReference type="GO" id="GO:0019563">
    <property type="term" value="P:glycerol catabolic process"/>
    <property type="evidence" value="ECO:0007669"/>
    <property type="project" value="TreeGrafter"/>
</dbReference>
<organism evidence="11 12">
    <name type="scientific">Vulcanimicrobium alpinum</name>
    <dbReference type="NCBI Taxonomy" id="3016050"/>
    <lineage>
        <taxon>Bacteria</taxon>
        <taxon>Bacillati</taxon>
        <taxon>Vulcanimicrobiota</taxon>
        <taxon>Vulcanimicrobiia</taxon>
        <taxon>Vulcanimicrobiales</taxon>
        <taxon>Vulcanimicrobiaceae</taxon>
        <taxon>Vulcanimicrobium</taxon>
    </lineage>
</organism>
<evidence type="ECO:0000256" key="1">
    <source>
        <dbReference type="ARBA" id="ARBA00004680"/>
    </source>
</evidence>
<dbReference type="GO" id="GO:0006096">
    <property type="term" value="P:glycolytic process"/>
    <property type="evidence" value="ECO:0007669"/>
    <property type="project" value="UniProtKB-UniRule"/>
</dbReference>
<comment type="subunit">
    <text evidence="9 10">Homodimer.</text>
</comment>
<dbReference type="FunFam" id="3.20.20.70:FF:000016">
    <property type="entry name" value="Triosephosphate isomerase"/>
    <property type="match status" value="1"/>
</dbReference>
<evidence type="ECO:0000256" key="4">
    <source>
        <dbReference type="ARBA" id="ARBA00019397"/>
    </source>
</evidence>
<evidence type="ECO:0000256" key="3">
    <source>
        <dbReference type="ARBA" id="ARBA00011940"/>
    </source>
</evidence>
<proteinExistence type="inferred from homology"/>
<dbReference type="GO" id="GO:0006094">
    <property type="term" value="P:gluconeogenesis"/>
    <property type="evidence" value="ECO:0007669"/>
    <property type="project" value="UniProtKB-UniRule"/>
</dbReference>
<comment type="similarity">
    <text evidence="2 9 10">Belongs to the triosephosphate isomerase family.</text>
</comment>
<feature type="binding site" evidence="9">
    <location>
        <begin position="12"/>
        <end position="14"/>
    </location>
    <ligand>
        <name>substrate</name>
    </ligand>
</feature>
<dbReference type="GO" id="GO:0005829">
    <property type="term" value="C:cytosol"/>
    <property type="evidence" value="ECO:0007669"/>
    <property type="project" value="TreeGrafter"/>
</dbReference>
<dbReference type="CDD" id="cd00311">
    <property type="entry name" value="TIM"/>
    <property type="match status" value="1"/>
</dbReference>
<protein>
    <recommendedName>
        <fullName evidence="4 9">Triosephosphate isomerase</fullName>
        <shortName evidence="9">TIM</shortName>
        <shortName evidence="9">TPI</shortName>
        <ecNumber evidence="3 9">5.3.1.1</ecNumber>
    </recommendedName>
    <alternativeName>
        <fullName evidence="9">Triose-phosphate isomerase</fullName>
    </alternativeName>
</protein>
<comment type="pathway">
    <text evidence="9 10">Carbohydrate biosynthesis; gluconeogenesis.</text>
</comment>
<keyword evidence="12" id="KW-1185">Reference proteome</keyword>
<evidence type="ECO:0000256" key="10">
    <source>
        <dbReference type="RuleBase" id="RU363013"/>
    </source>
</evidence>
<dbReference type="HAMAP" id="MF_00147_B">
    <property type="entry name" value="TIM_B"/>
    <property type="match status" value="1"/>
</dbReference>
<dbReference type="Proteomes" id="UP001317532">
    <property type="component" value="Chromosome"/>
</dbReference>
<evidence type="ECO:0000256" key="8">
    <source>
        <dbReference type="ARBA" id="ARBA00023235"/>
    </source>
</evidence>
<feature type="active site" description="Electrophile" evidence="9">
    <location>
        <position position="98"/>
    </location>
</feature>
<evidence type="ECO:0000313" key="12">
    <source>
        <dbReference type="Proteomes" id="UP001317532"/>
    </source>
</evidence>
<sequence length="253" mass="26264">MSAARRPLIAGNWKMHKTIAQTQAFIADLCARPLPLDDVDAVLCPPFTALAAAGAALAGSRVGLGAQNVSWAEQGALTGEIAPAMLTECGVRWVVIGHSERRAMFGELDERVKEKARIALAHGLTPIVAVGETAEEHAAGIALDKVRRQVRAAFDGFADDEIARCVVAYEPIWAIGTGKADSPEEANAVMGAIRADVPGLRDARILYGGSVKPDNIAAFVSQPHIDGGLVGGASLEPASFAALLEGARKGAAA</sequence>
<dbReference type="InterPro" id="IPR000652">
    <property type="entry name" value="Triosephosphate_isomerase"/>
</dbReference>
<keyword evidence="8 9" id="KW-0413">Isomerase</keyword>
<comment type="subcellular location">
    <subcellularLocation>
        <location evidence="9 10">Cytoplasm</location>
    </subcellularLocation>
</comment>
<evidence type="ECO:0000256" key="7">
    <source>
        <dbReference type="ARBA" id="ARBA00023152"/>
    </source>
</evidence>
<dbReference type="EMBL" id="AP025523">
    <property type="protein sequence ID" value="BDE07707.1"/>
    <property type="molecule type" value="Genomic_DNA"/>
</dbReference>
<dbReference type="InterPro" id="IPR020861">
    <property type="entry name" value="Triosephosphate_isomerase_AS"/>
</dbReference>
<feature type="binding site" evidence="9">
    <location>
        <position position="176"/>
    </location>
    <ligand>
        <name>substrate</name>
    </ligand>
</feature>
<accession>A0AAN2CBF6</accession>
<feature type="binding site" evidence="9">
    <location>
        <position position="210"/>
    </location>
    <ligand>
        <name>substrate</name>
    </ligand>
</feature>